<dbReference type="Pfam" id="PF08889">
    <property type="entry name" value="WbqC"/>
    <property type="match status" value="1"/>
</dbReference>
<organism evidence="1 2">
    <name type="scientific">Hymenobacter qilianensis</name>
    <dbReference type="NCBI Taxonomy" id="1385715"/>
    <lineage>
        <taxon>Bacteria</taxon>
        <taxon>Pseudomonadati</taxon>
        <taxon>Bacteroidota</taxon>
        <taxon>Cytophagia</taxon>
        <taxon>Cytophagales</taxon>
        <taxon>Hymenobacteraceae</taxon>
        <taxon>Hymenobacter</taxon>
    </lineage>
</organism>
<proteinExistence type="predicted"/>
<dbReference type="Proteomes" id="UP000516093">
    <property type="component" value="Chromosome"/>
</dbReference>
<dbReference type="InterPro" id="IPR014985">
    <property type="entry name" value="WbqC"/>
</dbReference>
<evidence type="ECO:0000313" key="2">
    <source>
        <dbReference type="Proteomes" id="UP000516093"/>
    </source>
</evidence>
<sequence length="232" mass="26962">MKIAIMQPYIFPYIGYFQLINAVDKFVIYDDVNYIKQGWINRNNILINGVKSMFTIPLEGAGSNKLIYELAPKNLAYWNKNFIKTIEQNYKKAPFFSKAFDIVRTVFDSNYASISELNYCSIKSVVEYLDIKTQLIKTSRIYENKDLQSEKRVIDICLKERAEEYINAIGGTSLYSRDNFLERGLKLCFLKSDPIVYHQSNKFCIQDLSMIDVMMFNSPAVISGYLAKYKLI</sequence>
<keyword evidence="2" id="KW-1185">Reference proteome</keyword>
<gene>
    <name evidence="1" type="ORF">H9L05_07590</name>
</gene>
<dbReference type="RefSeq" id="WP_187733650.1">
    <property type="nucleotide sequence ID" value="NZ_BMFN01000001.1"/>
</dbReference>
<protein>
    <submittedName>
        <fullName evidence="1">WbqC family protein</fullName>
    </submittedName>
</protein>
<evidence type="ECO:0000313" key="1">
    <source>
        <dbReference type="EMBL" id="QNP53436.1"/>
    </source>
</evidence>
<reference evidence="1 2" key="1">
    <citation type="submission" date="2020-08" db="EMBL/GenBank/DDBJ databases">
        <title>Genome sequence of Hymenobacter qilianensis JCM 19763T.</title>
        <authorList>
            <person name="Hyun D.-W."/>
            <person name="Bae J.-W."/>
        </authorList>
    </citation>
    <scope>NUCLEOTIDE SEQUENCE [LARGE SCALE GENOMIC DNA]</scope>
    <source>
        <strain evidence="1 2">JCM 19763</strain>
    </source>
</reference>
<name>A0A7H0GYS0_9BACT</name>
<dbReference type="AlphaFoldDB" id="A0A7H0GYS0"/>
<accession>A0A7H0GYS0</accession>
<dbReference type="KEGG" id="hqi:H9L05_07590"/>
<dbReference type="EMBL" id="CP060784">
    <property type="protein sequence ID" value="QNP53436.1"/>
    <property type="molecule type" value="Genomic_DNA"/>
</dbReference>